<evidence type="ECO:0000259" key="3">
    <source>
        <dbReference type="Pfam" id="PF20465"/>
    </source>
</evidence>
<dbReference type="Pfam" id="PF20465">
    <property type="entry name" value="MmeI_hel"/>
    <property type="match status" value="1"/>
</dbReference>
<feature type="compositionally biased region" description="Polar residues" evidence="1">
    <location>
        <begin position="7"/>
        <end position="21"/>
    </location>
</feature>
<dbReference type="EMBL" id="LAZR01000152">
    <property type="protein sequence ID" value="KKN86099.1"/>
    <property type="molecule type" value="Genomic_DNA"/>
</dbReference>
<organism evidence="4">
    <name type="scientific">marine sediment metagenome</name>
    <dbReference type="NCBI Taxonomy" id="412755"/>
    <lineage>
        <taxon>unclassified sequences</taxon>
        <taxon>metagenomes</taxon>
        <taxon>ecological metagenomes</taxon>
    </lineage>
</organism>
<dbReference type="InterPro" id="IPR046817">
    <property type="entry name" value="MmeI_N"/>
</dbReference>
<dbReference type="AlphaFoldDB" id="A0A0F9U3C6"/>
<reference evidence="4" key="1">
    <citation type="journal article" date="2015" name="Nature">
        <title>Complex archaea that bridge the gap between prokaryotes and eukaryotes.</title>
        <authorList>
            <person name="Spang A."/>
            <person name="Saw J.H."/>
            <person name="Jorgensen S.L."/>
            <person name="Zaremba-Niedzwiedzka K."/>
            <person name="Martijn J."/>
            <person name="Lind A.E."/>
            <person name="van Eijk R."/>
            <person name="Schleper C."/>
            <person name="Guy L."/>
            <person name="Ettema T.J."/>
        </authorList>
    </citation>
    <scope>NUCLEOTIDE SEQUENCE</scope>
</reference>
<dbReference type="InterPro" id="IPR046819">
    <property type="entry name" value="MmeI_hel"/>
</dbReference>
<gene>
    <name evidence="4" type="ORF">LCGC14_0272960</name>
</gene>
<comment type="caution">
    <text evidence="4">The sequence shown here is derived from an EMBL/GenBank/DDBJ whole genome shotgun (WGS) entry which is preliminary data.</text>
</comment>
<feature type="domain" description="MmeI-like helicase spacer" evidence="3">
    <location>
        <begin position="174"/>
        <end position="220"/>
    </location>
</feature>
<feature type="domain" description="MmeI-like N-terminal" evidence="2">
    <location>
        <begin position="16"/>
        <end position="167"/>
    </location>
</feature>
<name>A0A0F9U3C6_9ZZZZ</name>
<evidence type="ECO:0000259" key="2">
    <source>
        <dbReference type="Pfam" id="PF20464"/>
    </source>
</evidence>
<evidence type="ECO:0000313" key="4">
    <source>
        <dbReference type="EMBL" id="KKN86099.1"/>
    </source>
</evidence>
<protein>
    <submittedName>
        <fullName evidence="4">Uncharacterized protein</fullName>
    </submittedName>
</protein>
<dbReference type="Pfam" id="PF20464">
    <property type="entry name" value="MmeI_N"/>
    <property type="match status" value="1"/>
</dbReference>
<accession>A0A0F9U3C6</accession>
<evidence type="ECO:0000256" key="1">
    <source>
        <dbReference type="SAM" id="MobiDB-lite"/>
    </source>
</evidence>
<proteinExistence type="predicted"/>
<feature type="region of interest" description="Disordered" evidence="1">
    <location>
        <begin position="1"/>
        <end position="21"/>
    </location>
</feature>
<sequence length="225" mass="25349">MDLGKTDQATTTLTPGESSENAEAKTFWDEFFRVFGVPRRRVAVYEKLVSKAAGKAGFIDLFWPKVMIAEHKSKGKNLDSAFNQAIDYFPGLDPADYPQYVVVSDFARIRLINLETEETTEFLLQDLPDNVNAFGFIAGYQVRKFKEQDPVNIRAAQRLAELHDALAGVGYEAHELEVYLVRLLFALFADDTGIFMPRGSFEDYIRSRTSEDGSDLASKMAVNRP</sequence>